<keyword evidence="4" id="KW-1185">Reference proteome</keyword>
<feature type="domain" description="Transcription regulator PadR N-terminal" evidence="1">
    <location>
        <begin position="7"/>
        <end position="78"/>
    </location>
</feature>
<dbReference type="Pfam" id="PF03551">
    <property type="entry name" value="PadR"/>
    <property type="match status" value="1"/>
</dbReference>
<name>A0ABN2JBK9_9ACTN</name>
<organism evidence="3 4">
    <name type="scientific">Fodinicola feengrottensis</name>
    <dbReference type="NCBI Taxonomy" id="435914"/>
    <lineage>
        <taxon>Bacteria</taxon>
        <taxon>Bacillati</taxon>
        <taxon>Actinomycetota</taxon>
        <taxon>Actinomycetes</taxon>
        <taxon>Mycobacteriales</taxon>
        <taxon>Fodinicola</taxon>
    </lineage>
</organism>
<dbReference type="PANTHER" id="PTHR43252">
    <property type="entry name" value="TRANSCRIPTIONAL REGULATOR YQJI"/>
    <property type="match status" value="1"/>
</dbReference>
<dbReference type="RefSeq" id="WP_344315430.1">
    <property type="nucleotide sequence ID" value="NZ_BAAANY010000048.1"/>
</dbReference>
<evidence type="ECO:0000313" key="3">
    <source>
        <dbReference type="EMBL" id="GAA1721889.1"/>
    </source>
</evidence>
<dbReference type="SUPFAM" id="SSF46785">
    <property type="entry name" value="Winged helix' DNA-binding domain"/>
    <property type="match status" value="1"/>
</dbReference>
<gene>
    <name evidence="3" type="ORF">GCM10009765_82530</name>
</gene>
<dbReference type="EMBL" id="BAAANY010000048">
    <property type="protein sequence ID" value="GAA1721889.1"/>
    <property type="molecule type" value="Genomic_DNA"/>
</dbReference>
<evidence type="ECO:0000313" key="4">
    <source>
        <dbReference type="Proteomes" id="UP001500618"/>
    </source>
</evidence>
<dbReference type="Pfam" id="PF10400">
    <property type="entry name" value="Vir_act_alpha_C"/>
    <property type="match status" value="1"/>
</dbReference>
<dbReference type="InterPro" id="IPR036388">
    <property type="entry name" value="WH-like_DNA-bd_sf"/>
</dbReference>
<dbReference type="InterPro" id="IPR036390">
    <property type="entry name" value="WH_DNA-bd_sf"/>
</dbReference>
<dbReference type="InterPro" id="IPR005149">
    <property type="entry name" value="Tscrpt_reg_PadR_N"/>
</dbReference>
<dbReference type="PANTHER" id="PTHR43252:SF2">
    <property type="entry name" value="TRANSCRIPTION REGULATOR, PADR-LIKE FAMILY"/>
    <property type="match status" value="1"/>
</dbReference>
<reference evidence="3 4" key="1">
    <citation type="journal article" date="2019" name="Int. J. Syst. Evol. Microbiol.">
        <title>The Global Catalogue of Microorganisms (GCM) 10K type strain sequencing project: providing services to taxonomists for standard genome sequencing and annotation.</title>
        <authorList>
            <consortium name="The Broad Institute Genomics Platform"/>
            <consortium name="The Broad Institute Genome Sequencing Center for Infectious Disease"/>
            <person name="Wu L."/>
            <person name="Ma J."/>
        </authorList>
    </citation>
    <scope>NUCLEOTIDE SEQUENCE [LARGE SCALE GENOMIC DNA]</scope>
    <source>
        <strain evidence="3 4">JCM 14718</strain>
    </source>
</reference>
<dbReference type="Gene3D" id="1.10.10.10">
    <property type="entry name" value="Winged helix-like DNA-binding domain superfamily/Winged helix DNA-binding domain"/>
    <property type="match status" value="1"/>
</dbReference>
<comment type="caution">
    <text evidence="3">The sequence shown here is derived from an EMBL/GenBank/DDBJ whole genome shotgun (WGS) entry which is preliminary data.</text>
</comment>
<accession>A0ABN2JBK9</accession>
<sequence>MSLRHALLGLLHDGPASGYDLTKMFESRLERFAWHARHSQIYPELNKMAVDGLVEVIEEGPRGRRTYAITEVGRTDLHDWMMNPPADPQVRSEPLLRMFLLSTLDAEDARPLLRAHADSAAATIDWLRRETAEIPADPDETQLAQRILNEIGLRQNQAEYDWAMWAIAQLN</sequence>
<protein>
    <submittedName>
        <fullName evidence="3">Helix-turn-helix transcriptional regulator</fullName>
    </submittedName>
</protein>
<feature type="domain" description="Transcription regulator PadR C-terminal" evidence="2">
    <location>
        <begin position="90"/>
        <end position="170"/>
    </location>
</feature>
<proteinExistence type="predicted"/>
<dbReference type="InterPro" id="IPR018309">
    <property type="entry name" value="Tscrpt_reg_PadR_C"/>
</dbReference>
<evidence type="ECO:0000259" key="2">
    <source>
        <dbReference type="Pfam" id="PF10400"/>
    </source>
</evidence>
<evidence type="ECO:0000259" key="1">
    <source>
        <dbReference type="Pfam" id="PF03551"/>
    </source>
</evidence>
<dbReference type="Proteomes" id="UP001500618">
    <property type="component" value="Unassembled WGS sequence"/>
</dbReference>